<keyword evidence="2" id="KW-0812">Transmembrane</keyword>
<proteinExistence type="predicted"/>
<dbReference type="EMBL" id="PFEK01000025">
    <property type="protein sequence ID" value="PJE67640.1"/>
    <property type="molecule type" value="Genomic_DNA"/>
</dbReference>
<protein>
    <submittedName>
        <fullName evidence="3">Uncharacterized protein</fullName>
    </submittedName>
</protein>
<evidence type="ECO:0000313" key="3">
    <source>
        <dbReference type="EMBL" id="PJE67640.1"/>
    </source>
</evidence>
<evidence type="ECO:0000256" key="1">
    <source>
        <dbReference type="SAM" id="MobiDB-lite"/>
    </source>
</evidence>
<organism evidence="3 4">
    <name type="scientific">Candidatus Shapirobacteria bacterium CG10_big_fil_rev_8_21_14_0_10_40_9</name>
    <dbReference type="NCBI Taxonomy" id="1974888"/>
    <lineage>
        <taxon>Bacteria</taxon>
        <taxon>Candidatus Shapironibacteriota</taxon>
    </lineage>
</organism>
<reference evidence="4" key="1">
    <citation type="submission" date="2017-09" db="EMBL/GenBank/DDBJ databases">
        <title>Depth-based differentiation of microbial function through sediment-hosted aquifers and enrichment of novel symbionts in the deep terrestrial subsurface.</title>
        <authorList>
            <person name="Probst A.J."/>
            <person name="Ladd B."/>
            <person name="Jarett J.K."/>
            <person name="Geller-Mcgrath D.E."/>
            <person name="Sieber C.M.K."/>
            <person name="Emerson J.B."/>
            <person name="Anantharaman K."/>
            <person name="Thomas B.C."/>
            <person name="Malmstrom R."/>
            <person name="Stieglmeier M."/>
            <person name="Klingl A."/>
            <person name="Woyke T."/>
            <person name="Ryan C.M."/>
            <person name="Banfield J.F."/>
        </authorList>
    </citation>
    <scope>NUCLEOTIDE SEQUENCE [LARGE SCALE GENOMIC DNA]</scope>
</reference>
<name>A0A2M8L3Z3_9BACT</name>
<keyword evidence="2" id="KW-1133">Transmembrane helix</keyword>
<evidence type="ECO:0000313" key="4">
    <source>
        <dbReference type="Proteomes" id="UP000231474"/>
    </source>
</evidence>
<keyword evidence="2" id="KW-0472">Membrane</keyword>
<dbReference type="Proteomes" id="UP000231474">
    <property type="component" value="Unassembled WGS sequence"/>
</dbReference>
<dbReference type="AlphaFoldDB" id="A0A2M8L3Z3"/>
<evidence type="ECO:0000256" key="2">
    <source>
        <dbReference type="SAM" id="Phobius"/>
    </source>
</evidence>
<feature type="region of interest" description="Disordered" evidence="1">
    <location>
        <begin position="181"/>
        <end position="202"/>
    </location>
</feature>
<comment type="caution">
    <text evidence="3">The sequence shown here is derived from an EMBL/GenBank/DDBJ whole genome shotgun (WGS) entry which is preliminary data.</text>
</comment>
<sequence length="202" mass="22433">MSKKKNIVILGVGIAILFVLGILVFLKTQKPSSLVSPLPEEEMPAETETGKLLYEDEAGFSFQYPQTLGIVEKDVSDPNTYSSLELLSKSHPEEKMVVKIIDADFSTIEVWLKNNPQEGKLVSEKEVSLSEMKGKSFQYADPSKNLILVIDSGILYRLEAPDSDFWRSAFETISSTFKLTEEQTSSGGTGSSIIEEEEEVIE</sequence>
<feature type="transmembrane region" description="Helical" evidence="2">
    <location>
        <begin position="7"/>
        <end position="26"/>
    </location>
</feature>
<gene>
    <name evidence="3" type="ORF">COU95_01275</name>
</gene>
<accession>A0A2M8L3Z3</accession>